<dbReference type="SUPFAM" id="SSF51419">
    <property type="entry name" value="PLP-binding barrel"/>
    <property type="match status" value="1"/>
</dbReference>
<gene>
    <name evidence="5" type="ORF">METZ01_LOCUS89578</name>
</gene>
<proteinExistence type="inferred from homology"/>
<dbReference type="AlphaFoldDB" id="A0A381V999"/>
<dbReference type="InterPro" id="IPR020622">
    <property type="entry name" value="Ala_racemase_pyridoxalP-BS"/>
</dbReference>
<dbReference type="HAMAP" id="MF_01201">
    <property type="entry name" value="Ala_racemase"/>
    <property type="match status" value="1"/>
</dbReference>
<evidence type="ECO:0000256" key="3">
    <source>
        <dbReference type="ARBA" id="ARBA00023235"/>
    </source>
</evidence>
<dbReference type="PANTHER" id="PTHR30511">
    <property type="entry name" value="ALANINE RACEMASE"/>
    <property type="match status" value="1"/>
</dbReference>
<dbReference type="GO" id="GO:0005829">
    <property type="term" value="C:cytosol"/>
    <property type="evidence" value="ECO:0007669"/>
    <property type="project" value="TreeGrafter"/>
</dbReference>
<dbReference type="InterPro" id="IPR029066">
    <property type="entry name" value="PLP-binding_barrel"/>
</dbReference>
<sequence length="368" mass="40677">MRPSFIEVDLSILTHNLKLIREHIDNRPLMAVVKSNAYGHGLVRVAHLYEQLGVNSLGVALLEEGIILRKSGISLPIAVFGGVLKEQIPELLEWDLEFIVPSTDVLNDTEKFCKAQNRRATVHLKIDSGMGRIGTIAENSESLIASALDSEHINIKGVCSHFACADDPEDPKTLEQIDRFLEAVSVFEKLGTSTPLRHIANSGGVLYFPQSHLDIVRPGIILYGVYPEPACPRILELKPALQLKSQVSFHKSIPPGFSISYGATWTSESTAEISTIPLGYGDGYRRQLSNCGEVLINGKRRPIVGRVCMDQFMVNCKSENLNAGAEVILIGEQDGQCITVEEMSKWAETIPYEILTNLNERLPRTYAN</sequence>
<dbReference type="InterPro" id="IPR009006">
    <property type="entry name" value="Ala_racemase/Decarboxylase_C"/>
</dbReference>
<dbReference type="NCBIfam" id="TIGR00492">
    <property type="entry name" value="alr"/>
    <property type="match status" value="1"/>
</dbReference>
<protein>
    <recommendedName>
        <fullName evidence="4">Alanine racemase C-terminal domain-containing protein</fullName>
    </recommendedName>
</protein>
<reference evidence="5" key="1">
    <citation type="submission" date="2018-05" db="EMBL/GenBank/DDBJ databases">
        <authorList>
            <person name="Lanie J.A."/>
            <person name="Ng W.-L."/>
            <person name="Kazmierczak K.M."/>
            <person name="Andrzejewski T.M."/>
            <person name="Davidsen T.M."/>
            <person name="Wayne K.J."/>
            <person name="Tettelin H."/>
            <person name="Glass J.I."/>
            <person name="Rusch D."/>
            <person name="Podicherti R."/>
            <person name="Tsui H.-C.T."/>
            <person name="Winkler M.E."/>
        </authorList>
    </citation>
    <scope>NUCLEOTIDE SEQUENCE</scope>
</reference>
<dbReference type="GO" id="GO:0030170">
    <property type="term" value="F:pyridoxal phosphate binding"/>
    <property type="evidence" value="ECO:0007669"/>
    <property type="project" value="TreeGrafter"/>
</dbReference>
<dbReference type="SUPFAM" id="SSF50621">
    <property type="entry name" value="Alanine racemase C-terminal domain-like"/>
    <property type="match status" value="1"/>
</dbReference>
<organism evidence="5">
    <name type="scientific">marine metagenome</name>
    <dbReference type="NCBI Taxonomy" id="408172"/>
    <lineage>
        <taxon>unclassified sequences</taxon>
        <taxon>metagenomes</taxon>
        <taxon>ecological metagenomes</taxon>
    </lineage>
</organism>
<dbReference type="CDD" id="cd00430">
    <property type="entry name" value="PLPDE_III_AR"/>
    <property type="match status" value="1"/>
</dbReference>
<evidence type="ECO:0000256" key="2">
    <source>
        <dbReference type="ARBA" id="ARBA00022898"/>
    </source>
</evidence>
<accession>A0A381V999</accession>
<dbReference type="EMBL" id="UINC01008149">
    <property type="protein sequence ID" value="SVA36724.1"/>
    <property type="molecule type" value="Genomic_DNA"/>
</dbReference>
<dbReference type="Gene3D" id="2.40.37.10">
    <property type="entry name" value="Lyase, Ornithine Decarboxylase, Chain A, domain 1"/>
    <property type="match status" value="1"/>
</dbReference>
<dbReference type="SMART" id="SM01005">
    <property type="entry name" value="Ala_racemase_C"/>
    <property type="match status" value="1"/>
</dbReference>
<dbReference type="Gene3D" id="3.20.20.10">
    <property type="entry name" value="Alanine racemase"/>
    <property type="match status" value="1"/>
</dbReference>
<name>A0A381V999_9ZZZZ</name>
<feature type="domain" description="Alanine racemase C-terminal" evidence="4">
    <location>
        <begin position="240"/>
        <end position="367"/>
    </location>
</feature>
<dbReference type="GO" id="GO:0008784">
    <property type="term" value="F:alanine racemase activity"/>
    <property type="evidence" value="ECO:0007669"/>
    <property type="project" value="InterPro"/>
</dbReference>
<evidence type="ECO:0000256" key="1">
    <source>
        <dbReference type="ARBA" id="ARBA00001933"/>
    </source>
</evidence>
<dbReference type="FunFam" id="3.20.20.10:FF:000002">
    <property type="entry name" value="Alanine racemase"/>
    <property type="match status" value="1"/>
</dbReference>
<evidence type="ECO:0000313" key="5">
    <source>
        <dbReference type="EMBL" id="SVA36724.1"/>
    </source>
</evidence>
<dbReference type="InterPro" id="IPR011079">
    <property type="entry name" value="Ala_racemase_C"/>
</dbReference>
<comment type="cofactor">
    <cofactor evidence="1">
        <name>pyridoxal 5'-phosphate</name>
        <dbReference type="ChEBI" id="CHEBI:597326"/>
    </cofactor>
</comment>
<evidence type="ECO:0000259" key="4">
    <source>
        <dbReference type="SMART" id="SM01005"/>
    </source>
</evidence>
<dbReference type="GO" id="GO:0030632">
    <property type="term" value="P:D-alanine biosynthetic process"/>
    <property type="evidence" value="ECO:0007669"/>
    <property type="project" value="TreeGrafter"/>
</dbReference>
<dbReference type="InterPro" id="IPR001608">
    <property type="entry name" value="Ala_racemase_N"/>
</dbReference>
<dbReference type="PANTHER" id="PTHR30511:SF0">
    <property type="entry name" value="ALANINE RACEMASE, CATABOLIC-RELATED"/>
    <property type="match status" value="1"/>
</dbReference>
<dbReference type="PRINTS" id="PR00992">
    <property type="entry name" value="ALARACEMASE"/>
</dbReference>
<dbReference type="Pfam" id="PF01168">
    <property type="entry name" value="Ala_racemase_N"/>
    <property type="match status" value="1"/>
</dbReference>
<dbReference type="Pfam" id="PF00842">
    <property type="entry name" value="Ala_racemase_C"/>
    <property type="match status" value="1"/>
</dbReference>
<dbReference type="PROSITE" id="PS00395">
    <property type="entry name" value="ALANINE_RACEMASE"/>
    <property type="match status" value="1"/>
</dbReference>
<dbReference type="InterPro" id="IPR000821">
    <property type="entry name" value="Ala_racemase"/>
</dbReference>
<keyword evidence="3" id="KW-0413">Isomerase</keyword>
<keyword evidence="2" id="KW-0663">Pyridoxal phosphate</keyword>